<dbReference type="EMBL" id="QFQD01000009">
    <property type="protein sequence ID" value="PZQ84494.1"/>
    <property type="molecule type" value="Genomic_DNA"/>
</dbReference>
<dbReference type="Gene3D" id="1.20.910.10">
    <property type="entry name" value="Heme oxygenase-like"/>
    <property type="match status" value="1"/>
</dbReference>
<gene>
    <name evidence="1" type="ORF">DI549_04810</name>
</gene>
<accession>A0A2W5R6S0</accession>
<organism evidence="1 2">
    <name type="scientific">Ancylobacter novellus</name>
    <name type="common">Thiobacillus novellus</name>
    <dbReference type="NCBI Taxonomy" id="921"/>
    <lineage>
        <taxon>Bacteria</taxon>
        <taxon>Pseudomonadati</taxon>
        <taxon>Pseudomonadota</taxon>
        <taxon>Alphaproteobacteria</taxon>
        <taxon>Hyphomicrobiales</taxon>
        <taxon>Xanthobacteraceae</taxon>
        <taxon>Ancylobacter</taxon>
    </lineage>
</organism>
<protein>
    <submittedName>
        <fullName evidence="1">Biliverdin-producing heme oxygenase</fullName>
    </submittedName>
</protein>
<dbReference type="InterPro" id="IPR016084">
    <property type="entry name" value="Haem_Oase-like_multi-hlx"/>
</dbReference>
<dbReference type="CDD" id="cd19166">
    <property type="entry name" value="HemeO-bac"/>
    <property type="match status" value="1"/>
</dbReference>
<dbReference type="Pfam" id="PF01126">
    <property type="entry name" value="Heme_oxygenase"/>
    <property type="match status" value="1"/>
</dbReference>
<comment type="caution">
    <text evidence="1">The sequence shown here is derived from an EMBL/GenBank/DDBJ whole genome shotgun (WGS) entry which is preliminary data.</text>
</comment>
<evidence type="ECO:0000313" key="2">
    <source>
        <dbReference type="Proteomes" id="UP000248887"/>
    </source>
</evidence>
<dbReference type="SUPFAM" id="SSF48613">
    <property type="entry name" value="Heme oxygenase-like"/>
    <property type="match status" value="1"/>
</dbReference>
<dbReference type="Proteomes" id="UP000248887">
    <property type="component" value="Unassembled WGS sequence"/>
</dbReference>
<dbReference type="AlphaFoldDB" id="A0A2W5R6S0"/>
<proteinExistence type="predicted"/>
<dbReference type="InterPro" id="IPR016053">
    <property type="entry name" value="Haem_Oase-like"/>
</dbReference>
<dbReference type="GO" id="GO:0004392">
    <property type="term" value="F:heme oxygenase (decyclizing) activity"/>
    <property type="evidence" value="ECO:0007669"/>
    <property type="project" value="InterPro"/>
</dbReference>
<reference evidence="1 2" key="1">
    <citation type="submission" date="2017-08" db="EMBL/GenBank/DDBJ databases">
        <title>Infants hospitalized years apart are colonized by the same room-sourced microbial strains.</title>
        <authorList>
            <person name="Brooks B."/>
            <person name="Olm M.R."/>
            <person name="Firek B.A."/>
            <person name="Baker R."/>
            <person name="Thomas B.C."/>
            <person name="Morowitz M.J."/>
            <person name="Banfield J.F."/>
        </authorList>
    </citation>
    <scope>NUCLEOTIDE SEQUENCE [LARGE SCALE GENOMIC DNA]</scope>
    <source>
        <strain evidence="1">S2_005_001_R2_27</strain>
    </source>
</reference>
<dbReference type="GO" id="GO:0006788">
    <property type="term" value="P:heme oxidation"/>
    <property type="evidence" value="ECO:0007669"/>
    <property type="project" value="InterPro"/>
</dbReference>
<sequence length="193" mass="20654">MTIVTDTTPLGRAKRLKAATSAAHEQVDNAVMAAAPFASPENYARFLRFQYRLHRHVEPLYADEALQSLLPELSARSRLSAVEQDLADLGISPPPAALGPRLPKGEALGWLYVVEGSNMGAAFLAKDAAKIGFSDQHGARHLAAHSEGRGLHWRRFTAALDAAELNEAEDLAAQGAAAAAFAHVLDLVKQELA</sequence>
<evidence type="ECO:0000313" key="1">
    <source>
        <dbReference type="EMBL" id="PZQ84494.1"/>
    </source>
</evidence>
<name>A0A2W5R6S0_ANCNO</name>